<dbReference type="PANTHER" id="PTHR30535:SF34">
    <property type="entry name" value="MOLYBDATE-BINDING PROTEIN MOLA"/>
    <property type="match status" value="1"/>
</dbReference>
<dbReference type="Gene3D" id="3.40.50.1980">
    <property type="entry name" value="Nitrogenase molybdenum iron protein domain"/>
    <property type="match status" value="2"/>
</dbReference>
<dbReference type="KEGG" id="ckr:CKR_2216"/>
<organism evidence="3 4">
    <name type="scientific">Clostridium kluyveri (strain NBRC 12016)</name>
    <dbReference type="NCBI Taxonomy" id="583346"/>
    <lineage>
        <taxon>Bacteria</taxon>
        <taxon>Bacillati</taxon>
        <taxon>Bacillota</taxon>
        <taxon>Clostridia</taxon>
        <taxon>Eubacteriales</taxon>
        <taxon>Clostridiaceae</taxon>
        <taxon>Clostridium</taxon>
    </lineage>
</organism>
<dbReference type="PROSITE" id="PS51257">
    <property type="entry name" value="PROKAR_LIPOPROTEIN"/>
    <property type="match status" value="1"/>
</dbReference>
<protein>
    <recommendedName>
        <fullName evidence="2">Fe/B12 periplasmic-binding domain-containing protein</fullName>
    </recommendedName>
</protein>
<evidence type="ECO:0000313" key="4">
    <source>
        <dbReference type="Proteomes" id="UP000007969"/>
    </source>
</evidence>
<name>B9E442_CLOK1</name>
<dbReference type="InterPro" id="IPR050902">
    <property type="entry name" value="ABC_Transporter_SBP"/>
</dbReference>
<proteinExistence type="inferred from homology"/>
<dbReference type="SUPFAM" id="SSF53807">
    <property type="entry name" value="Helical backbone' metal receptor"/>
    <property type="match status" value="1"/>
</dbReference>
<dbReference type="EMBL" id="AP009049">
    <property type="protein sequence ID" value="BAH07267.1"/>
    <property type="molecule type" value="Genomic_DNA"/>
</dbReference>
<comment type="similarity">
    <text evidence="1">Belongs to the bacterial solute-binding protein 8 family.</text>
</comment>
<evidence type="ECO:0000259" key="2">
    <source>
        <dbReference type="PROSITE" id="PS50983"/>
    </source>
</evidence>
<sequence>MGGIKVKIKKMMLGLLLIATIIVSLAGCGTTAVKNETSKDTAKTKTYTDMAGRKVTLSTNINKIVLIRSMDVYYMSAILGQEFDKKVVALGLNFKDSDIDGYKKYSEVFNMDKIKSLGSIYDDAISLESVVNLEPDLIIVDTQFKSKSCVNKMIEAGLPVVFTDMNSDPFHGVQKSMLMLGEMLGKEDKVEKMVEDANKKTDSVLTRVDKLLKAGTKRPTLYFECGNVTPTEIGGTRGDTSDGWGYLWNRLGADNIGVGQGSNPVNPEKVLTADPDVIVIGGANWDQTANIMRMGYYVTKEEASVHLDEYVQKRAGWSDLSAVKNGRLYAVHFNYTVYPYNFCGVEAMAKFLFPSEFKDLNPEKDRKEFFDKYMPVKYSGLFSADWK</sequence>
<dbReference type="PROSITE" id="PS50983">
    <property type="entry name" value="FE_B12_PBP"/>
    <property type="match status" value="1"/>
</dbReference>
<accession>B9E442</accession>
<evidence type="ECO:0000256" key="1">
    <source>
        <dbReference type="ARBA" id="ARBA00008814"/>
    </source>
</evidence>
<dbReference type="Proteomes" id="UP000007969">
    <property type="component" value="Chromosome"/>
</dbReference>
<dbReference type="HOGENOM" id="CLU_038034_5_0_9"/>
<evidence type="ECO:0000313" key="3">
    <source>
        <dbReference type="EMBL" id="BAH07267.1"/>
    </source>
</evidence>
<dbReference type="PANTHER" id="PTHR30535">
    <property type="entry name" value="VITAMIN B12-BINDING PROTEIN"/>
    <property type="match status" value="1"/>
</dbReference>
<dbReference type="AlphaFoldDB" id="B9E442"/>
<dbReference type="InterPro" id="IPR002491">
    <property type="entry name" value="ABC_transptr_periplasmic_BD"/>
</dbReference>
<gene>
    <name evidence="3" type="ordered locus">CKR_2216</name>
</gene>
<dbReference type="Pfam" id="PF01497">
    <property type="entry name" value="Peripla_BP_2"/>
    <property type="match status" value="1"/>
</dbReference>
<feature type="domain" description="Fe/B12 periplasmic-binding" evidence="2">
    <location>
        <begin position="75"/>
        <end position="360"/>
    </location>
</feature>
<reference evidence="4" key="1">
    <citation type="submission" date="2005-09" db="EMBL/GenBank/DDBJ databases">
        <title>Complete genome sequence of Clostridium kluyveri and comparative genomics of Clostridia species.</title>
        <authorList>
            <person name="Inui M."/>
            <person name="Nonaka H."/>
            <person name="Shinoda Y."/>
            <person name="Ikenaga Y."/>
            <person name="Abe M."/>
            <person name="Naito K."/>
            <person name="Vertes A.A."/>
            <person name="Yukawa H."/>
        </authorList>
    </citation>
    <scope>NUCLEOTIDE SEQUENCE [LARGE SCALE GENOMIC DNA]</scope>
    <source>
        <strain evidence="4">NBRC 12016</strain>
    </source>
</reference>